<dbReference type="EC" id="3.1.4.11" evidence="4"/>
<evidence type="ECO:0000313" key="7">
    <source>
        <dbReference type="EMBL" id="CAK9221300.1"/>
    </source>
</evidence>
<organism evidence="7 8">
    <name type="scientific">Sphagnum troendelagicum</name>
    <dbReference type="NCBI Taxonomy" id="128251"/>
    <lineage>
        <taxon>Eukaryota</taxon>
        <taxon>Viridiplantae</taxon>
        <taxon>Streptophyta</taxon>
        <taxon>Embryophyta</taxon>
        <taxon>Bryophyta</taxon>
        <taxon>Sphagnophytina</taxon>
        <taxon>Sphagnopsida</taxon>
        <taxon>Sphagnales</taxon>
        <taxon>Sphagnaceae</taxon>
        <taxon>Sphagnum</taxon>
    </lineage>
</organism>
<feature type="domain" description="C2" evidence="5">
    <location>
        <begin position="445"/>
        <end position="574"/>
    </location>
</feature>
<comment type="catalytic activity">
    <reaction evidence="1 4">
        <text>a 1,2-diacyl-sn-glycero-3-phospho-(1D-myo-inositol-4,5-bisphosphate) + H2O = 1D-myo-inositol 1,4,5-trisphosphate + a 1,2-diacyl-sn-glycerol + H(+)</text>
        <dbReference type="Rhea" id="RHEA:33179"/>
        <dbReference type="ChEBI" id="CHEBI:15377"/>
        <dbReference type="ChEBI" id="CHEBI:15378"/>
        <dbReference type="ChEBI" id="CHEBI:17815"/>
        <dbReference type="ChEBI" id="CHEBI:58456"/>
        <dbReference type="ChEBI" id="CHEBI:203600"/>
        <dbReference type="EC" id="3.1.4.11"/>
    </reaction>
</comment>
<dbReference type="Gene3D" id="1.10.238.10">
    <property type="entry name" value="EF-hand"/>
    <property type="match status" value="1"/>
</dbReference>
<dbReference type="PRINTS" id="PR00390">
    <property type="entry name" value="PHPHLIPASEC"/>
</dbReference>
<evidence type="ECO:0000256" key="1">
    <source>
        <dbReference type="ARBA" id="ARBA00001195"/>
    </source>
</evidence>
<evidence type="ECO:0000256" key="2">
    <source>
        <dbReference type="ARBA" id="ARBA00004202"/>
    </source>
</evidence>
<dbReference type="Pfam" id="PF00387">
    <property type="entry name" value="PI-PLC-Y"/>
    <property type="match status" value="1"/>
</dbReference>
<keyword evidence="4" id="KW-0378">Hydrolase</keyword>
<dbReference type="InterPro" id="IPR035892">
    <property type="entry name" value="C2_domain_sf"/>
</dbReference>
<dbReference type="PROSITE" id="PS50007">
    <property type="entry name" value="PIPLC_X_DOMAIN"/>
    <property type="match status" value="1"/>
</dbReference>
<dbReference type="InterPro" id="IPR001711">
    <property type="entry name" value="PLipase_C_Pinositol-sp_Y"/>
</dbReference>
<dbReference type="SMART" id="SM00149">
    <property type="entry name" value="PLCYc"/>
    <property type="match status" value="1"/>
</dbReference>
<dbReference type="InterPro" id="IPR001192">
    <property type="entry name" value="PI-PLC_fam"/>
</dbReference>
<reference evidence="7" key="1">
    <citation type="submission" date="2024-02" db="EMBL/GenBank/DDBJ databases">
        <authorList>
            <consortium name="ELIXIR-Norway"/>
            <consortium name="Elixir Norway"/>
        </authorList>
    </citation>
    <scope>NUCLEOTIDE SEQUENCE</scope>
</reference>
<dbReference type="SUPFAM" id="SSF51695">
    <property type="entry name" value="PLC-like phosphodiesterases"/>
    <property type="match status" value="1"/>
</dbReference>
<evidence type="ECO:0000259" key="6">
    <source>
        <dbReference type="PROSITE" id="PS50008"/>
    </source>
</evidence>
<dbReference type="InterPro" id="IPR000909">
    <property type="entry name" value="PLipase_C_PInositol-sp_X_dom"/>
</dbReference>
<evidence type="ECO:0000256" key="4">
    <source>
        <dbReference type="RuleBase" id="RU361133"/>
    </source>
</evidence>
<name>A0ABP0ULG3_9BRYO</name>
<dbReference type="EMBL" id="OZ019895">
    <property type="protein sequence ID" value="CAK9221300.1"/>
    <property type="molecule type" value="Genomic_DNA"/>
</dbReference>
<dbReference type="InterPro" id="IPR000008">
    <property type="entry name" value="C2_dom"/>
</dbReference>
<dbReference type="CDD" id="cd00275">
    <property type="entry name" value="C2_PLC_like"/>
    <property type="match status" value="1"/>
</dbReference>
<dbReference type="PROSITE" id="PS50004">
    <property type="entry name" value="C2"/>
    <property type="match status" value="1"/>
</dbReference>
<dbReference type="Pfam" id="PF00388">
    <property type="entry name" value="PI-PLC-X"/>
    <property type="match status" value="1"/>
</dbReference>
<dbReference type="SUPFAM" id="SSF49562">
    <property type="entry name" value="C2 domain (Calcium/lipid-binding domain, CaLB)"/>
    <property type="match status" value="1"/>
</dbReference>
<dbReference type="Gene3D" id="2.60.40.150">
    <property type="entry name" value="C2 domain"/>
    <property type="match status" value="1"/>
</dbReference>
<dbReference type="Pfam" id="PF00168">
    <property type="entry name" value="C2"/>
    <property type="match status" value="1"/>
</dbReference>
<dbReference type="PROSITE" id="PS50008">
    <property type="entry name" value="PIPLC_Y_DOMAIN"/>
    <property type="match status" value="1"/>
</dbReference>
<keyword evidence="3" id="KW-0807">Transducer</keyword>
<sequence length="596" mass="67334">MSSFRFFGCFTRHFKKKSAPEVPNEVHEVFVKYAENGVMGTDGLLRFLREVQGEMGATLETARLLMEKQQQQQQQQQKQQLQGLPQLQPRRKQEQQQGLSFESFFDLLINASLNAAYSSGTVHQDMTEPVAHYFIYTGHNSYLTGNQLNSKCSVEPIKAALKQGVRAIELDLWPNSAKDDIQVLHGKTLTPPVEFDKCISAIKENAFVASQYPVIITLEDHLTSKLQKKAAEIMMDILGSTLYQPDTEVMTEFPAPELLKGRIIVSTKPPKEYLEAEVSSCVPNITASNSGLLEQAMAVTAVDDDDNDDDEMIEENIPNGKIDSSYTRLITIRSGKPSGSSMHETLTLEEPAVKRISLSEQVLEKAAKSYPNDLVLFTQRNIIRVYPKGLRVDSSNYSPLLAWTHGAQMVAFNMQGYGRPLWLAQGLFRANGGCGYVKKPKFLLERGDGLRVFNPHETHPPKTTLKVKVISGYGWFERFGKTHFDRYSPPDFYTRVGIAGVPADSGMKRTQTIEDEWTPRWDEQFKFELTVPELALLRIEVHEYDRTAKDDFAGQTCIPFSELKTGYRCIQLLDKKGNEYEGVKLLFHIEIIPKVT</sequence>
<dbReference type="PANTHER" id="PTHR10336:SF204">
    <property type="entry name" value="PHOSPHOINOSITIDE PHOSPHOLIPASE C 4-RELATED"/>
    <property type="match status" value="1"/>
</dbReference>
<dbReference type="Proteomes" id="UP001497512">
    <property type="component" value="Chromosome 3"/>
</dbReference>
<gene>
    <name evidence="7" type="ORF">CSSPTR1EN2_LOCUS15887</name>
</gene>
<dbReference type="SMART" id="SM00148">
    <property type="entry name" value="PLCXc"/>
    <property type="match status" value="1"/>
</dbReference>
<dbReference type="PANTHER" id="PTHR10336">
    <property type="entry name" value="PHOSPHOINOSITIDE-SPECIFIC PHOSPHOLIPASE C FAMILY PROTEIN"/>
    <property type="match status" value="1"/>
</dbReference>
<evidence type="ECO:0000259" key="5">
    <source>
        <dbReference type="PROSITE" id="PS50004"/>
    </source>
</evidence>
<evidence type="ECO:0000256" key="3">
    <source>
        <dbReference type="ARBA" id="ARBA00023224"/>
    </source>
</evidence>
<evidence type="ECO:0000313" key="8">
    <source>
        <dbReference type="Proteomes" id="UP001497512"/>
    </source>
</evidence>
<keyword evidence="4" id="KW-0442">Lipid degradation</keyword>
<comment type="subcellular location">
    <subcellularLocation>
        <location evidence="2">Cell membrane</location>
        <topology evidence="2">Peripheral membrane protein</topology>
    </subcellularLocation>
</comment>
<accession>A0ABP0ULG3</accession>
<dbReference type="Gene3D" id="3.20.20.190">
    <property type="entry name" value="Phosphatidylinositol (PI) phosphodiesterase"/>
    <property type="match status" value="1"/>
</dbReference>
<dbReference type="InterPro" id="IPR017946">
    <property type="entry name" value="PLC-like_Pdiesterase_TIM-brl"/>
</dbReference>
<dbReference type="SMART" id="SM00239">
    <property type="entry name" value="C2"/>
    <property type="match status" value="1"/>
</dbReference>
<keyword evidence="4" id="KW-0443">Lipid metabolism</keyword>
<protein>
    <recommendedName>
        <fullName evidence="4">Phosphoinositide phospholipase C</fullName>
        <ecNumber evidence="4">3.1.4.11</ecNumber>
    </recommendedName>
</protein>
<proteinExistence type="predicted"/>
<keyword evidence="8" id="KW-1185">Reference proteome</keyword>
<feature type="domain" description="PI-PLC Y-box" evidence="6">
    <location>
        <begin position="357"/>
        <end position="443"/>
    </location>
</feature>